<name>A0A8X6P2J7_NEPPI</name>
<accession>A0A8X6P2J7</accession>
<protein>
    <submittedName>
        <fullName evidence="2">Uncharacterized protein</fullName>
    </submittedName>
</protein>
<evidence type="ECO:0000313" key="2">
    <source>
        <dbReference type="EMBL" id="GFT48008.1"/>
    </source>
</evidence>
<reference evidence="2" key="1">
    <citation type="submission" date="2020-08" db="EMBL/GenBank/DDBJ databases">
        <title>Multicomponent nature underlies the extraordinary mechanical properties of spider dragline silk.</title>
        <authorList>
            <person name="Kono N."/>
            <person name="Nakamura H."/>
            <person name="Mori M."/>
            <person name="Yoshida Y."/>
            <person name="Ohtoshi R."/>
            <person name="Malay A.D."/>
            <person name="Moran D.A.P."/>
            <person name="Tomita M."/>
            <person name="Numata K."/>
            <person name="Arakawa K."/>
        </authorList>
    </citation>
    <scope>NUCLEOTIDE SEQUENCE</scope>
</reference>
<sequence length="148" mass="16783">MPIATPPPSLYSRKSVDMAWCRLHHEQKHSIRSVTSRTVSPFFTRYNVTTSVQMSVVVASSHHEHEPSVELALPVDCPDAQLLMSFSHSLGFLLTSTKRSDKFSSDPKIGSLNRHHHSKPTKLMPTRGRNHPFSWKRLPPKVIVSSYK</sequence>
<dbReference type="Proteomes" id="UP000887013">
    <property type="component" value="Unassembled WGS sequence"/>
</dbReference>
<keyword evidence="3" id="KW-1185">Reference proteome</keyword>
<dbReference type="EMBL" id="BMAW01064954">
    <property type="protein sequence ID" value="GFT48008.1"/>
    <property type="molecule type" value="Genomic_DNA"/>
</dbReference>
<feature type="region of interest" description="Disordered" evidence="1">
    <location>
        <begin position="100"/>
        <end position="134"/>
    </location>
</feature>
<dbReference type="AlphaFoldDB" id="A0A8X6P2J7"/>
<evidence type="ECO:0000313" key="3">
    <source>
        <dbReference type="Proteomes" id="UP000887013"/>
    </source>
</evidence>
<organism evidence="2 3">
    <name type="scientific">Nephila pilipes</name>
    <name type="common">Giant wood spider</name>
    <name type="synonym">Nephila maculata</name>
    <dbReference type="NCBI Taxonomy" id="299642"/>
    <lineage>
        <taxon>Eukaryota</taxon>
        <taxon>Metazoa</taxon>
        <taxon>Ecdysozoa</taxon>
        <taxon>Arthropoda</taxon>
        <taxon>Chelicerata</taxon>
        <taxon>Arachnida</taxon>
        <taxon>Araneae</taxon>
        <taxon>Araneomorphae</taxon>
        <taxon>Entelegynae</taxon>
        <taxon>Araneoidea</taxon>
        <taxon>Nephilidae</taxon>
        <taxon>Nephila</taxon>
    </lineage>
</organism>
<proteinExistence type="predicted"/>
<comment type="caution">
    <text evidence="2">The sequence shown here is derived from an EMBL/GenBank/DDBJ whole genome shotgun (WGS) entry which is preliminary data.</text>
</comment>
<gene>
    <name evidence="2" type="ORF">NPIL_638121</name>
</gene>
<evidence type="ECO:0000256" key="1">
    <source>
        <dbReference type="SAM" id="MobiDB-lite"/>
    </source>
</evidence>